<dbReference type="KEGG" id="bsen:DP114_01075"/>
<evidence type="ECO:0000313" key="1">
    <source>
        <dbReference type="EMBL" id="QDL06688.1"/>
    </source>
</evidence>
<sequence length="124" mass="14068">MFFTKNISVWIWAKNTNLINNSHINTEIFTTIQGNQFILLDIFSQGETTVCKLDLKKAEEAGANSGQCPTCKRKAHAIMRSSVRRLVDIQSSVGVQELVTAVADGRREEKFFHSFWCTQVHDGY</sequence>
<dbReference type="AlphaFoldDB" id="A0A856M782"/>
<name>A0A856M782_9CYAN</name>
<protein>
    <submittedName>
        <fullName evidence="1">Uncharacterized protein</fullName>
    </submittedName>
</protein>
<keyword evidence="2" id="KW-1185">Reference proteome</keyword>
<evidence type="ECO:0000313" key="2">
    <source>
        <dbReference type="Proteomes" id="UP000503129"/>
    </source>
</evidence>
<reference evidence="1 2" key="1">
    <citation type="submission" date="2018-06" db="EMBL/GenBank/DDBJ databases">
        <title>Comparative genomics of Brasilonema spp. strains.</title>
        <authorList>
            <person name="Alvarenga D.O."/>
            <person name="Fiore M.F."/>
            <person name="Varani A.M."/>
        </authorList>
    </citation>
    <scope>NUCLEOTIDE SEQUENCE [LARGE SCALE GENOMIC DNA]</scope>
    <source>
        <strain evidence="1 2">CENA114</strain>
    </source>
</reference>
<dbReference type="EMBL" id="CP030118">
    <property type="protein sequence ID" value="QDL06688.1"/>
    <property type="molecule type" value="Genomic_DNA"/>
</dbReference>
<gene>
    <name evidence="1" type="ORF">DP114_01075</name>
</gene>
<proteinExistence type="predicted"/>
<accession>A0A856M782</accession>
<dbReference type="RefSeq" id="WP_169265436.1">
    <property type="nucleotide sequence ID" value="NZ_CAWOXK010000001.1"/>
</dbReference>
<organism evidence="1 2">
    <name type="scientific">Brasilonema sennae CENA114</name>
    <dbReference type="NCBI Taxonomy" id="415709"/>
    <lineage>
        <taxon>Bacteria</taxon>
        <taxon>Bacillati</taxon>
        <taxon>Cyanobacteriota</taxon>
        <taxon>Cyanophyceae</taxon>
        <taxon>Nostocales</taxon>
        <taxon>Scytonemataceae</taxon>
        <taxon>Brasilonema</taxon>
        <taxon>Bromeliae group (in: Brasilonema)</taxon>
    </lineage>
</organism>
<dbReference type="Proteomes" id="UP000503129">
    <property type="component" value="Chromosome"/>
</dbReference>